<keyword evidence="2" id="KW-1185">Reference proteome</keyword>
<dbReference type="InterPro" id="IPR043519">
    <property type="entry name" value="NT_sf"/>
</dbReference>
<reference evidence="1" key="1">
    <citation type="submission" date="2021-01" db="EMBL/GenBank/DDBJ databases">
        <title>Whole genome shotgun sequence of Rhizocola hellebori NBRC 109834.</title>
        <authorList>
            <person name="Komaki H."/>
            <person name="Tamura T."/>
        </authorList>
    </citation>
    <scope>NUCLEOTIDE SEQUENCE</scope>
    <source>
        <strain evidence="1">NBRC 109834</strain>
    </source>
</reference>
<organism evidence="1 2">
    <name type="scientific">Rhizocola hellebori</name>
    <dbReference type="NCBI Taxonomy" id="1392758"/>
    <lineage>
        <taxon>Bacteria</taxon>
        <taxon>Bacillati</taxon>
        <taxon>Actinomycetota</taxon>
        <taxon>Actinomycetes</taxon>
        <taxon>Micromonosporales</taxon>
        <taxon>Micromonosporaceae</taxon>
        <taxon>Rhizocola</taxon>
    </lineage>
</organism>
<dbReference type="RefSeq" id="WP_203907074.1">
    <property type="nucleotide sequence ID" value="NZ_BONY01000006.1"/>
</dbReference>
<dbReference type="Proteomes" id="UP000612899">
    <property type="component" value="Unassembled WGS sequence"/>
</dbReference>
<dbReference type="EMBL" id="BONY01000006">
    <property type="protein sequence ID" value="GIH03146.1"/>
    <property type="molecule type" value="Genomic_DNA"/>
</dbReference>
<evidence type="ECO:0000313" key="2">
    <source>
        <dbReference type="Proteomes" id="UP000612899"/>
    </source>
</evidence>
<accession>A0A8J3VEA4</accession>
<dbReference type="CDD" id="cd05403">
    <property type="entry name" value="NT_KNTase_like"/>
    <property type="match status" value="1"/>
</dbReference>
<dbReference type="Gene3D" id="3.30.460.10">
    <property type="entry name" value="Beta Polymerase, domain 2"/>
    <property type="match status" value="1"/>
</dbReference>
<dbReference type="AlphaFoldDB" id="A0A8J3VEA4"/>
<dbReference type="SUPFAM" id="SSF81301">
    <property type="entry name" value="Nucleotidyltransferase"/>
    <property type="match status" value="1"/>
</dbReference>
<comment type="caution">
    <text evidence="1">The sequence shown here is derived from an EMBL/GenBank/DDBJ whole genome shotgun (WGS) entry which is preliminary data.</text>
</comment>
<name>A0A8J3VEA4_9ACTN</name>
<evidence type="ECO:0000313" key="1">
    <source>
        <dbReference type="EMBL" id="GIH03146.1"/>
    </source>
</evidence>
<protein>
    <submittedName>
        <fullName evidence="1">Nucleotidyltransferase</fullName>
    </submittedName>
</protein>
<gene>
    <name evidence="1" type="ORF">Rhe02_12130</name>
</gene>
<proteinExistence type="predicted"/>
<sequence length="242" mass="26642">MNKNPVLDARNVVDELFPQARWAILTGSVITSARTLGSDLDIVVLLPDGDPQAPHRDSRRYRGWPVELFVHDEQTLRHYLATELAARKPHLHRMLGTGVALTGDPVMWQERCAKVLAGGPPPLTEAERDRARYGLTDLLDDLVHAVDPGERTVIAATAWQAAGECTLSLAGRWTGGGKWLLRELRQWDPAVADDWLAARQDPAGYIRQLLERHGGPLFEGYRAVGERAGNAETGTPTRVPVG</sequence>